<evidence type="ECO:0000313" key="1">
    <source>
        <dbReference type="EMBL" id="KAF3340851.1"/>
    </source>
</evidence>
<organism evidence="1 2">
    <name type="scientific">Carex littledalei</name>
    <dbReference type="NCBI Taxonomy" id="544730"/>
    <lineage>
        <taxon>Eukaryota</taxon>
        <taxon>Viridiplantae</taxon>
        <taxon>Streptophyta</taxon>
        <taxon>Embryophyta</taxon>
        <taxon>Tracheophyta</taxon>
        <taxon>Spermatophyta</taxon>
        <taxon>Magnoliopsida</taxon>
        <taxon>Liliopsida</taxon>
        <taxon>Poales</taxon>
        <taxon>Cyperaceae</taxon>
        <taxon>Cyperoideae</taxon>
        <taxon>Cariceae</taxon>
        <taxon>Carex</taxon>
        <taxon>Carex subgen. Euthyceras</taxon>
    </lineage>
</organism>
<evidence type="ECO:0000313" key="2">
    <source>
        <dbReference type="Proteomes" id="UP000623129"/>
    </source>
</evidence>
<name>A0A833RS23_9POAL</name>
<dbReference type="AlphaFoldDB" id="A0A833RS23"/>
<proteinExistence type="predicted"/>
<protein>
    <submittedName>
        <fullName evidence="1">Uncharacterized protein</fullName>
    </submittedName>
</protein>
<sequence>MDSTIQKEKVSFAQENQFTFSENQLPEVEFHAWSAQATALKIPTLENEATEGQLPQKTLGLAKEVPEDIHEISLRGYVVDFSRNSSSCTQVQQMDVIERASSDAKKRMEKRGKVMPYLRIILRKIPFIKYCTPTCLKL</sequence>
<accession>A0A833RS23</accession>
<comment type="caution">
    <text evidence="1">The sequence shown here is derived from an EMBL/GenBank/DDBJ whole genome shotgun (WGS) entry which is preliminary data.</text>
</comment>
<keyword evidence="2" id="KW-1185">Reference proteome</keyword>
<dbReference type="EMBL" id="SWLB01000002">
    <property type="protein sequence ID" value="KAF3340851.1"/>
    <property type="molecule type" value="Genomic_DNA"/>
</dbReference>
<gene>
    <name evidence="1" type="ORF">FCM35_KLT09695</name>
</gene>
<dbReference type="Proteomes" id="UP000623129">
    <property type="component" value="Unassembled WGS sequence"/>
</dbReference>
<reference evidence="1" key="1">
    <citation type="submission" date="2020-01" db="EMBL/GenBank/DDBJ databases">
        <title>Genome sequence of Kobresia littledalei, the first chromosome-level genome in the family Cyperaceae.</title>
        <authorList>
            <person name="Qu G."/>
        </authorList>
    </citation>
    <scope>NUCLEOTIDE SEQUENCE</scope>
    <source>
        <strain evidence="1">C.B.Clarke</strain>
        <tissue evidence="1">Leaf</tissue>
    </source>
</reference>